<dbReference type="Pfam" id="PF12906">
    <property type="entry name" value="RINGv"/>
    <property type="match status" value="1"/>
</dbReference>
<keyword evidence="4" id="KW-0863">Zinc-finger</keyword>
<keyword evidence="6 9" id="KW-1133">Transmembrane helix</keyword>
<comment type="caution">
    <text evidence="11">The sequence shown here is derived from an EMBL/GenBank/DDBJ whole genome shotgun (WGS) entry which is preliminary data.</text>
</comment>
<feature type="region of interest" description="Disordered" evidence="8">
    <location>
        <begin position="1"/>
        <end position="40"/>
    </location>
</feature>
<keyword evidence="3" id="KW-0479">Metal-binding</keyword>
<evidence type="ECO:0000256" key="7">
    <source>
        <dbReference type="ARBA" id="ARBA00023136"/>
    </source>
</evidence>
<feature type="compositionally biased region" description="Low complexity" evidence="8">
    <location>
        <begin position="315"/>
        <end position="326"/>
    </location>
</feature>
<dbReference type="InterPro" id="IPR013083">
    <property type="entry name" value="Znf_RING/FYVE/PHD"/>
</dbReference>
<evidence type="ECO:0000313" key="12">
    <source>
        <dbReference type="Proteomes" id="UP000190312"/>
    </source>
</evidence>
<gene>
    <name evidence="11" type="ORF">OAory_01061750</name>
</gene>
<dbReference type="GO" id="GO:0008270">
    <property type="term" value="F:zinc ion binding"/>
    <property type="evidence" value="ECO:0007669"/>
    <property type="project" value="UniProtKB-KW"/>
</dbReference>
<accession>A0A1S9DMR7</accession>
<dbReference type="PROSITE" id="PS51292">
    <property type="entry name" value="ZF_RING_CH"/>
    <property type="match status" value="1"/>
</dbReference>
<sequence length="438" mass="48571">MTESMEDNETVFLNKPSSSEGNVSGAAPIQTSHPVDTSNDEPRKCWICYTDETEDSPLNTEWRSPCPCALTAHEACLLDWLADLENPRSRKRNGRNAKMMCPQCKSEIVVSRPRSYIVDTVRMLERVAGRLVLPGMVFTLAGTVWAGCCAHGVYSMYFVFGPEDARQLLEESADGPWNSSLNLGLPLIPLVLIFSRTRYAEGLLPAIPVLFFATHNPGHDPDFDLWPPSAAMTFAALPYVKSFYSTIYERLFGKLERRWIAEVQPRQSDVNEFDDNAPPEHPEADPPRDDGDGHILMEIDLELQVGMGDNGAGDQGQNQGAAQNGQMGLGRRDDLIHETSNLADIILGALAFPAISASMGGLLKYVLPKAWTAAPSALERSRPGLLQTRWGRSVVGGCAFVLLKDALVLYCRWKLAQTHRRRRVLNYDKAKKQVVGKR</sequence>
<evidence type="ECO:0000256" key="9">
    <source>
        <dbReference type="SAM" id="Phobius"/>
    </source>
</evidence>
<dbReference type="AlphaFoldDB" id="A0A1S9DMR7"/>
<evidence type="ECO:0000313" key="11">
    <source>
        <dbReference type="EMBL" id="OOO10367.1"/>
    </source>
</evidence>
<feature type="region of interest" description="Disordered" evidence="8">
    <location>
        <begin position="307"/>
        <end position="327"/>
    </location>
</feature>
<evidence type="ECO:0000256" key="3">
    <source>
        <dbReference type="ARBA" id="ARBA00022723"/>
    </source>
</evidence>
<name>A0A1S9DMR7_ASPOZ</name>
<dbReference type="GO" id="GO:0016020">
    <property type="term" value="C:membrane"/>
    <property type="evidence" value="ECO:0007669"/>
    <property type="project" value="UniProtKB-SubCell"/>
</dbReference>
<keyword evidence="2 9" id="KW-0812">Transmembrane</keyword>
<keyword evidence="5" id="KW-0862">Zinc</keyword>
<dbReference type="InterPro" id="IPR011016">
    <property type="entry name" value="Znf_RING-CH"/>
</dbReference>
<feature type="region of interest" description="Disordered" evidence="8">
    <location>
        <begin position="269"/>
        <end position="293"/>
    </location>
</feature>
<feature type="domain" description="RING-CH-type" evidence="10">
    <location>
        <begin position="37"/>
        <end position="111"/>
    </location>
</feature>
<feature type="transmembrane region" description="Helical" evidence="9">
    <location>
        <begin position="131"/>
        <end position="157"/>
    </location>
</feature>
<dbReference type="Gene3D" id="3.30.40.10">
    <property type="entry name" value="Zinc/RING finger domain, C3HC4 (zinc finger)"/>
    <property type="match status" value="1"/>
</dbReference>
<feature type="compositionally biased region" description="Basic and acidic residues" evidence="8">
    <location>
        <begin position="278"/>
        <end position="293"/>
    </location>
</feature>
<protein>
    <submittedName>
        <fullName evidence="11">Zinc finger, RING-CH-type</fullName>
    </submittedName>
</protein>
<evidence type="ECO:0000259" key="10">
    <source>
        <dbReference type="PROSITE" id="PS51292"/>
    </source>
</evidence>
<organism evidence="11 12">
    <name type="scientific">Aspergillus oryzae</name>
    <name type="common">Yellow koji mold</name>
    <dbReference type="NCBI Taxonomy" id="5062"/>
    <lineage>
        <taxon>Eukaryota</taxon>
        <taxon>Fungi</taxon>
        <taxon>Dikarya</taxon>
        <taxon>Ascomycota</taxon>
        <taxon>Pezizomycotina</taxon>
        <taxon>Eurotiomycetes</taxon>
        <taxon>Eurotiomycetidae</taxon>
        <taxon>Eurotiales</taxon>
        <taxon>Aspergillaceae</taxon>
        <taxon>Aspergillus</taxon>
        <taxon>Aspergillus subgen. Circumdati</taxon>
    </lineage>
</organism>
<evidence type="ECO:0000256" key="1">
    <source>
        <dbReference type="ARBA" id="ARBA00004141"/>
    </source>
</evidence>
<dbReference type="EMBL" id="MKZY01000004">
    <property type="protein sequence ID" value="OOO10367.1"/>
    <property type="molecule type" value="Genomic_DNA"/>
</dbReference>
<dbReference type="SUPFAM" id="SSF57850">
    <property type="entry name" value="RING/U-box"/>
    <property type="match status" value="1"/>
</dbReference>
<proteinExistence type="predicted"/>
<comment type="subcellular location">
    <subcellularLocation>
        <location evidence="1">Membrane</location>
        <topology evidence="1">Multi-pass membrane protein</topology>
    </subcellularLocation>
</comment>
<evidence type="ECO:0000256" key="6">
    <source>
        <dbReference type="ARBA" id="ARBA00022989"/>
    </source>
</evidence>
<evidence type="ECO:0000256" key="5">
    <source>
        <dbReference type="ARBA" id="ARBA00022833"/>
    </source>
</evidence>
<reference evidence="11 12" key="1">
    <citation type="submission" date="2016-10" db="EMBL/GenBank/DDBJ databases">
        <title>Genome sequencing of Aspergillus oryzae BCC7051.</title>
        <authorList>
            <person name="Thammarongtham C."/>
            <person name="Vorapreeda T."/>
            <person name="Nookaew I."/>
            <person name="Srisuk T."/>
            <person name="Land M."/>
            <person name="Jeennor S."/>
            <person name="Laoteng K."/>
        </authorList>
    </citation>
    <scope>NUCLEOTIDE SEQUENCE [LARGE SCALE GENOMIC DNA]</scope>
    <source>
        <strain evidence="11 12">BCC7051</strain>
    </source>
</reference>
<dbReference type="OrthoDB" id="5817083at2759"/>
<keyword evidence="7 9" id="KW-0472">Membrane</keyword>
<dbReference type="PANTHER" id="PTHR46283">
    <property type="entry name" value="E3 UBIQUITIN-PROTEIN LIGASE MARCH5"/>
    <property type="match status" value="1"/>
</dbReference>
<evidence type="ECO:0000256" key="2">
    <source>
        <dbReference type="ARBA" id="ARBA00022692"/>
    </source>
</evidence>
<evidence type="ECO:0000256" key="4">
    <source>
        <dbReference type="ARBA" id="ARBA00022771"/>
    </source>
</evidence>
<evidence type="ECO:0000256" key="8">
    <source>
        <dbReference type="SAM" id="MobiDB-lite"/>
    </source>
</evidence>
<dbReference type="Proteomes" id="UP000190312">
    <property type="component" value="Unassembled WGS sequence"/>
</dbReference>